<dbReference type="InterPro" id="IPR001940">
    <property type="entry name" value="Peptidase_S1C"/>
</dbReference>
<sequence length="318" mass="33843">MPSIVTITTTYTESYDWFGQQFDQQNEGGGSGIIVGKNDKELLIATNNHVVEGADPIKVKFIDGSEATAIIKGTDAVADLAVISIDLSTIKDATLSAIKVAKLGDSKSAKVGEMAIAIGNALGYGQSTTVGYISAKDRKVELEDKTMVLLQTDAAINPGNSGGALLNLNGEVIGINTVKYASNEVEGMGFAIPISRALPIINELMNREILKDAEKGYLGVYIEDVTEDIAKTYNWPVGVYVKSTVEGGSAEKAGIIAGDIITKVNDTEITAGTQLREKVTSYRVGTDIKVTVMRSTNGKFEEKQITVNLGKNPESKDN</sequence>
<keyword evidence="6" id="KW-1185">Reference proteome</keyword>
<organism evidence="5 6">
    <name type="scientific">Anaerocolumna sedimenticola</name>
    <dbReference type="NCBI Taxonomy" id="2696063"/>
    <lineage>
        <taxon>Bacteria</taxon>
        <taxon>Bacillati</taxon>
        <taxon>Bacillota</taxon>
        <taxon>Clostridia</taxon>
        <taxon>Lachnospirales</taxon>
        <taxon>Lachnospiraceae</taxon>
        <taxon>Anaerocolumna</taxon>
    </lineage>
</organism>
<dbReference type="SMART" id="SM00228">
    <property type="entry name" value="PDZ"/>
    <property type="match status" value="1"/>
</dbReference>
<keyword evidence="2" id="KW-0645">Protease</keyword>
<evidence type="ECO:0000256" key="2">
    <source>
        <dbReference type="ARBA" id="ARBA00022670"/>
    </source>
</evidence>
<dbReference type="EMBL" id="CP048000">
    <property type="protein sequence ID" value="QHQ59703.1"/>
    <property type="molecule type" value="Genomic_DNA"/>
</dbReference>
<feature type="domain" description="PDZ" evidence="4">
    <location>
        <begin position="206"/>
        <end position="296"/>
    </location>
</feature>
<evidence type="ECO:0000313" key="6">
    <source>
        <dbReference type="Proteomes" id="UP000464314"/>
    </source>
</evidence>
<dbReference type="GO" id="GO:0004252">
    <property type="term" value="F:serine-type endopeptidase activity"/>
    <property type="evidence" value="ECO:0007669"/>
    <property type="project" value="InterPro"/>
</dbReference>
<dbReference type="SUPFAM" id="SSF50156">
    <property type="entry name" value="PDZ domain-like"/>
    <property type="match status" value="1"/>
</dbReference>
<dbReference type="InterPro" id="IPR036034">
    <property type="entry name" value="PDZ_sf"/>
</dbReference>
<dbReference type="RefSeq" id="WP_161836526.1">
    <property type="nucleotide sequence ID" value="NZ_CP048000.1"/>
</dbReference>
<dbReference type="AlphaFoldDB" id="A0A6P1TH03"/>
<evidence type="ECO:0000313" key="5">
    <source>
        <dbReference type="EMBL" id="QHQ59703.1"/>
    </source>
</evidence>
<accession>A0A6P1TH03</accession>
<dbReference type="Pfam" id="PF13180">
    <property type="entry name" value="PDZ_2"/>
    <property type="match status" value="1"/>
</dbReference>
<dbReference type="GO" id="GO:0006508">
    <property type="term" value="P:proteolysis"/>
    <property type="evidence" value="ECO:0007669"/>
    <property type="project" value="UniProtKB-KW"/>
</dbReference>
<dbReference type="Gene3D" id="2.30.42.10">
    <property type="match status" value="1"/>
</dbReference>
<reference evidence="5 6" key="1">
    <citation type="submission" date="2020-01" db="EMBL/GenBank/DDBJ databases">
        <title>Genome analysis of Anaerocolumna sp. CBA3638.</title>
        <authorList>
            <person name="Kim J."/>
            <person name="Roh S.W."/>
        </authorList>
    </citation>
    <scope>NUCLEOTIDE SEQUENCE [LARGE SCALE GENOMIC DNA]</scope>
    <source>
        <strain evidence="5 6">CBA3638</strain>
    </source>
</reference>
<keyword evidence="3" id="KW-0378">Hydrolase</keyword>
<protein>
    <submittedName>
        <fullName evidence="5">PDZ domain-containing protein</fullName>
    </submittedName>
</protein>
<dbReference type="Pfam" id="PF13365">
    <property type="entry name" value="Trypsin_2"/>
    <property type="match status" value="1"/>
</dbReference>
<proteinExistence type="inferred from homology"/>
<dbReference type="PRINTS" id="PR00834">
    <property type="entry name" value="PROTEASES2C"/>
</dbReference>
<evidence type="ECO:0000259" key="4">
    <source>
        <dbReference type="PROSITE" id="PS50106"/>
    </source>
</evidence>
<dbReference type="InterPro" id="IPR001478">
    <property type="entry name" value="PDZ"/>
</dbReference>
<evidence type="ECO:0000256" key="1">
    <source>
        <dbReference type="ARBA" id="ARBA00010541"/>
    </source>
</evidence>
<dbReference type="InterPro" id="IPR009003">
    <property type="entry name" value="Peptidase_S1_PA"/>
</dbReference>
<dbReference type="SUPFAM" id="SSF50494">
    <property type="entry name" value="Trypsin-like serine proteases"/>
    <property type="match status" value="1"/>
</dbReference>
<evidence type="ECO:0000256" key="3">
    <source>
        <dbReference type="ARBA" id="ARBA00022801"/>
    </source>
</evidence>
<dbReference type="Gene3D" id="2.40.10.120">
    <property type="match status" value="1"/>
</dbReference>
<gene>
    <name evidence="5" type="ORF">Ana3638_01915</name>
</gene>
<dbReference type="PROSITE" id="PS50106">
    <property type="entry name" value="PDZ"/>
    <property type="match status" value="1"/>
</dbReference>
<name>A0A6P1TH03_9FIRM</name>
<comment type="similarity">
    <text evidence="1">Belongs to the peptidase S1C family.</text>
</comment>
<dbReference type="PANTHER" id="PTHR22939:SF129">
    <property type="entry name" value="SERINE PROTEASE HTRA2, MITOCHONDRIAL"/>
    <property type="match status" value="1"/>
</dbReference>
<dbReference type="PANTHER" id="PTHR22939">
    <property type="entry name" value="SERINE PROTEASE FAMILY S1C HTRA-RELATED"/>
    <property type="match status" value="1"/>
</dbReference>
<dbReference type="Proteomes" id="UP000464314">
    <property type="component" value="Chromosome"/>
</dbReference>
<dbReference type="KEGG" id="anr:Ana3638_01915"/>